<dbReference type="Pfam" id="PF00440">
    <property type="entry name" value="TetR_N"/>
    <property type="match status" value="1"/>
</dbReference>
<dbReference type="Gene3D" id="1.10.10.60">
    <property type="entry name" value="Homeodomain-like"/>
    <property type="match status" value="1"/>
</dbReference>
<evidence type="ECO:0000256" key="2">
    <source>
        <dbReference type="ARBA" id="ARBA00023125"/>
    </source>
</evidence>
<reference evidence="7 8" key="1">
    <citation type="submission" date="2023-07" db="EMBL/GenBank/DDBJ databases">
        <title>Sorghum-associated microbial communities from plants grown in Nebraska, USA.</title>
        <authorList>
            <person name="Schachtman D."/>
        </authorList>
    </citation>
    <scope>NUCLEOTIDE SEQUENCE [LARGE SCALE GENOMIC DNA]</scope>
    <source>
        <strain evidence="7 8">DS1027</strain>
    </source>
</reference>
<comment type="caution">
    <text evidence="7">The sequence shown here is derived from an EMBL/GenBank/DDBJ whole genome shotgun (WGS) entry which is preliminary data.</text>
</comment>
<dbReference type="PRINTS" id="PR00455">
    <property type="entry name" value="HTHTETR"/>
</dbReference>
<evidence type="ECO:0000313" key="8">
    <source>
        <dbReference type="Proteomes" id="UP001184150"/>
    </source>
</evidence>
<sequence length="210" mass="22635">MNQVAIPPMLATPGGPSRGRPRQFDPDAALLAALHVFWTRGYDGASLSDLTEAMGITRPSLYACFGNKESLFRKALDLYERDKLAFMTQALLAPTARGVAAAMLRDALAMLTTSEGGRACFGVMHAVASSTYDESMRQEVITRRAAYEQALLARFERAEAEGDFPGYTAQALCAYCLCLLSGMSVQAGSGADFARLHTIVETALALWPGR</sequence>
<dbReference type="PANTHER" id="PTHR47506">
    <property type="entry name" value="TRANSCRIPTIONAL REGULATORY PROTEIN"/>
    <property type="match status" value="1"/>
</dbReference>
<feature type="region of interest" description="Disordered" evidence="5">
    <location>
        <begin position="1"/>
        <end position="22"/>
    </location>
</feature>
<evidence type="ECO:0000313" key="7">
    <source>
        <dbReference type="EMBL" id="MDR6509966.1"/>
    </source>
</evidence>
<dbReference type="SUPFAM" id="SSF46689">
    <property type="entry name" value="Homeodomain-like"/>
    <property type="match status" value="1"/>
</dbReference>
<keyword evidence="8" id="KW-1185">Reference proteome</keyword>
<protein>
    <submittedName>
        <fullName evidence="7">AcrR family transcriptional regulator</fullName>
    </submittedName>
</protein>
<dbReference type="RefSeq" id="WP_022678505.1">
    <property type="nucleotide sequence ID" value="NZ_CP140000.1"/>
</dbReference>
<dbReference type="Proteomes" id="UP001184150">
    <property type="component" value="Unassembled WGS sequence"/>
</dbReference>
<dbReference type="EMBL" id="JAVDRD010000001">
    <property type="protein sequence ID" value="MDR6509966.1"/>
    <property type="molecule type" value="Genomic_DNA"/>
</dbReference>
<organism evidence="7 8">
    <name type="scientific">Novosphingobium capsulatum</name>
    <dbReference type="NCBI Taxonomy" id="13688"/>
    <lineage>
        <taxon>Bacteria</taxon>
        <taxon>Pseudomonadati</taxon>
        <taxon>Pseudomonadota</taxon>
        <taxon>Alphaproteobacteria</taxon>
        <taxon>Sphingomonadales</taxon>
        <taxon>Sphingomonadaceae</taxon>
        <taxon>Novosphingobium</taxon>
    </lineage>
</organism>
<keyword evidence="1" id="KW-0805">Transcription regulation</keyword>
<dbReference type="InterPro" id="IPR009057">
    <property type="entry name" value="Homeodomain-like_sf"/>
</dbReference>
<gene>
    <name evidence="7" type="ORF">J2792_000806</name>
</gene>
<evidence type="ECO:0000256" key="3">
    <source>
        <dbReference type="ARBA" id="ARBA00023163"/>
    </source>
</evidence>
<evidence type="ECO:0000259" key="6">
    <source>
        <dbReference type="PROSITE" id="PS50977"/>
    </source>
</evidence>
<proteinExistence type="predicted"/>
<dbReference type="PROSITE" id="PS50977">
    <property type="entry name" value="HTH_TETR_2"/>
    <property type="match status" value="1"/>
</dbReference>
<name>A0ABU1MI31_9SPHN</name>
<evidence type="ECO:0000256" key="4">
    <source>
        <dbReference type="PROSITE-ProRule" id="PRU00335"/>
    </source>
</evidence>
<dbReference type="SUPFAM" id="SSF48498">
    <property type="entry name" value="Tetracyclin repressor-like, C-terminal domain"/>
    <property type="match status" value="1"/>
</dbReference>
<feature type="domain" description="HTH tetR-type" evidence="6">
    <location>
        <begin position="23"/>
        <end position="83"/>
    </location>
</feature>
<evidence type="ECO:0000256" key="5">
    <source>
        <dbReference type="SAM" id="MobiDB-lite"/>
    </source>
</evidence>
<dbReference type="InterPro" id="IPR036271">
    <property type="entry name" value="Tet_transcr_reg_TetR-rel_C_sf"/>
</dbReference>
<keyword evidence="3" id="KW-0804">Transcription</keyword>
<accession>A0ABU1MI31</accession>
<dbReference type="Gene3D" id="1.10.357.10">
    <property type="entry name" value="Tetracycline Repressor, domain 2"/>
    <property type="match status" value="1"/>
</dbReference>
<feature type="DNA-binding region" description="H-T-H motif" evidence="4">
    <location>
        <begin position="46"/>
        <end position="65"/>
    </location>
</feature>
<keyword evidence="2 4" id="KW-0238">DNA-binding</keyword>
<dbReference type="PANTHER" id="PTHR47506:SF1">
    <property type="entry name" value="HTH-TYPE TRANSCRIPTIONAL REGULATOR YJDC"/>
    <property type="match status" value="1"/>
</dbReference>
<evidence type="ECO:0000256" key="1">
    <source>
        <dbReference type="ARBA" id="ARBA00023015"/>
    </source>
</evidence>
<dbReference type="InterPro" id="IPR001647">
    <property type="entry name" value="HTH_TetR"/>
</dbReference>